<dbReference type="GO" id="GO:0005267">
    <property type="term" value="F:potassium channel activity"/>
    <property type="evidence" value="ECO:0007669"/>
    <property type="project" value="InterPro"/>
</dbReference>
<dbReference type="AGR" id="FB:FBgn0259242"/>
<dbReference type="Bgee" id="FBgn0259242">
    <property type="expression patterns" value="Expressed in distal medullary amacrine neuron Dm8 (Drosophila) in insect head and 162 other cell types or tissues"/>
</dbReference>
<dbReference type="FlyBase" id="FBgn0259242">
    <property type="gene designation" value="CG42340"/>
</dbReference>
<keyword evidence="4 10" id="KW-1133">Transmembrane helix</keyword>
<evidence type="ECO:0000256" key="10">
    <source>
        <dbReference type="SAM" id="Phobius"/>
    </source>
</evidence>
<dbReference type="eggNOG" id="KOG4404">
    <property type="taxonomic scope" value="Eukaryota"/>
</dbReference>
<accession>B7Z0W7</accession>
<reference evidence="12" key="13">
    <citation type="submission" date="2023-12" db="EMBL/GenBank/DDBJ databases">
        <authorList>
            <consortium name="FlyBase"/>
        </authorList>
    </citation>
    <scope>NUCLEOTIDE SEQUENCE</scope>
</reference>
<reference evidence="12 15" key="9">
    <citation type="journal article" date="2007" name="Science">
        <title>Sequence finishing and mapping of Drosophila melanogaster heterochromatin.</title>
        <authorList>
            <person name="Hoskins R.A."/>
            <person name="Carlson J.W."/>
            <person name="Kennedy C."/>
            <person name="Acevedo D."/>
            <person name="Evans-Holm M."/>
            <person name="Frise E."/>
            <person name="Wan K.H."/>
            <person name="Park S."/>
            <person name="Mendez-Lago M."/>
            <person name="Rossi F."/>
            <person name="Villasante A."/>
            <person name="Dimitri P."/>
            <person name="Karpen G.H."/>
            <person name="Celniker S.E."/>
        </authorList>
    </citation>
    <scope>NUCLEOTIDE SEQUENCE [LARGE SCALE GENOMIC DNA]</scope>
    <source>
        <strain evidence="15">Berkeley</strain>
    </source>
</reference>
<comment type="subcellular location">
    <subcellularLocation>
        <location evidence="1">Membrane</location>
        <topology evidence="1">Multi-pass membrane protein</topology>
    </subcellularLocation>
</comment>
<organism evidence="12 15">
    <name type="scientific">Drosophila melanogaster</name>
    <name type="common">Fruit fly</name>
    <dbReference type="NCBI Taxonomy" id="7227"/>
    <lineage>
        <taxon>Eukaryota</taxon>
        <taxon>Metazoa</taxon>
        <taxon>Ecdysozoa</taxon>
        <taxon>Arthropoda</taxon>
        <taxon>Hexapoda</taxon>
        <taxon>Insecta</taxon>
        <taxon>Pterygota</taxon>
        <taxon>Neoptera</taxon>
        <taxon>Endopterygota</taxon>
        <taxon>Diptera</taxon>
        <taxon>Brachycera</taxon>
        <taxon>Muscomorpha</taxon>
        <taxon>Ephydroidea</taxon>
        <taxon>Drosophilidae</taxon>
        <taxon>Drosophila</taxon>
        <taxon>Sophophora</taxon>
    </lineage>
</organism>
<reference evidence="12" key="14">
    <citation type="submission" date="2024-06" db="EMBL/GenBank/DDBJ databases">
        <title>Drosophila melanogaster release 4 sequence.</title>
        <authorList>
            <consortium name="Berkeley Drosophila Genome Project"/>
            <person name="Celniker S."/>
            <person name="Carlson J."/>
            <person name="Wan K."/>
            <person name="Pfeiffer B."/>
            <person name="Frise E."/>
            <person name="George R."/>
            <person name="Hoskins R."/>
            <person name="Stapleton M."/>
            <person name="Pacleb J."/>
            <person name="Park S."/>
            <person name="Svirskas R."/>
            <person name="Smith E."/>
            <person name="Yu C."/>
            <person name="Rubin G."/>
        </authorList>
    </citation>
    <scope>NUCLEOTIDE SEQUENCE</scope>
</reference>
<keyword evidence="15" id="KW-1185">Reference proteome</keyword>
<reference evidence="15" key="3">
    <citation type="journal article" date="2002" name="Genome Biol.">
        <title>Annotation of the Drosophila melanogaster euchromatic genome: a systematic review.</title>
        <authorList>
            <person name="Misra S."/>
            <person name="Crosby M.A."/>
            <person name="Mungall C.J."/>
            <person name="Matthews B.B."/>
            <person name="Campbell K.S."/>
            <person name="Hradecky P."/>
            <person name="Huang Y."/>
            <person name="Kaminker J.S."/>
            <person name="Millburn G.H."/>
            <person name="Prochnik S.E."/>
            <person name="Smith C.D."/>
            <person name="Tupy J.L."/>
            <person name="Whitfied E.J."/>
            <person name="Bayraktaroglu L."/>
            <person name="Berman B.P."/>
            <person name="Bettencourt B.R."/>
            <person name="Celniker S.E."/>
            <person name="de Grey A.D."/>
            <person name="Drysdale R.A."/>
            <person name="Harris N.L."/>
            <person name="Richter J."/>
            <person name="Russo S."/>
            <person name="Schroeder A.J."/>
            <person name="Shu S.Q."/>
            <person name="Stapleton M."/>
            <person name="Yamada C."/>
            <person name="Ashburner M."/>
            <person name="Gelbart W.M."/>
            <person name="Rubin G.M."/>
            <person name="Lewis S.E."/>
        </authorList>
    </citation>
    <scope>GENOME REANNOTATION</scope>
    <source>
        <strain evidence="15">Berkeley</strain>
    </source>
</reference>
<evidence type="ECO:0000256" key="4">
    <source>
        <dbReference type="ARBA" id="ARBA00022989"/>
    </source>
</evidence>
<dbReference type="VEuPathDB" id="VectorBase:FBgn0259242"/>
<dbReference type="EMBL" id="AE014298">
    <property type="protein sequence ID" value="ACL82897.1"/>
    <property type="molecule type" value="Genomic_DNA"/>
</dbReference>
<proteinExistence type="inferred from homology"/>
<comment type="similarity">
    <text evidence="8">Belongs to the two pore domain potassium channel (TC 1.A.1.8) family.</text>
</comment>
<evidence type="ECO:0000256" key="7">
    <source>
        <dbReference type="ARBA" id="ARBA00023303"/>
    </source>
</evidence>
<dbReference type="RefSeq" id="NP_001259275.1">
    <property type="nucleotide sequence ID" value="NM_001272346.1"/>
</dbReference>
<evidence type="ECO:0000313" key="15">
    <source>
        <dbReference type="Proteomes" id="UP000000803"/>
    </source>
</evidence>
<feature type="transmembrane region" description="Helical" evidence="10">
    <location>
        <begin position="426"/>
        <end position="448"/>
    </location>
</feature>
<dbReference type="Gene3D" id="1.10.287.70">
    <property type="match status" value="1"/>
</dbReference>
<keyword evidence="3 8" id="KW-0812">Transmembrane</keyword>
<keyword evidence="5 8" id="KW-0406">Ion transport</keyword>
<dbReference type="GeneID" id="7354472"/>
<evidence type="ECO:0000313" key="14">
    <source>
        <dbReference type="FlyBase" id="FBgn0259242"/>
    </source>
</evidence>
<evidence type="ECO:0000256" key="5">
    <source>
        <dbReference type="ARBA" id="ARBA00023065"/>
    </source>
</evidence>
<reference evidence="15" key="4">
    <citation type="journal article" date="2002" name="Genome Biol.">
        <title>The transposable elements of the Drosophila melanogaster euchromatin: a genomics perspective.</title>
        <authorList>
            <person name="Kaminker J.S."/>
            <person name="Bergman C.M."/>
            <person name="Kronmiller B."/>
            <person name="Carlson J."/>
            <person name="Svirskas R."/>
            <person name="Patel S."/>
            <person name="Frise E."/>
            <person name="Wheeler D.A."/>
            <person name="Lewis S.E."/>
            <person name="Rubin G.M."/>
            <person name="Ashburner M."/>
            <person name="Celniker S.E."/>
        </authorList>
    </citation>
    <scope>NUCLEOTIDE SEQUENCE [LARGE SCALE GENOMIC DNA]</scope>
    <source>
        <strain evidence="15">Berkeley</strain>
    </source>
</reference>
<dbReference type="Pfam" id="PF07885">
    <property type="entry name" value="Ion_trans_2"/>
    <property type="match status" value="2"/>
</dbReference>
<dbReference type="PANTHER" id="PTHR11003:SF325">
    <property type="entry name" value="POTASSIUM CHANNEL DOMAIN-CONTAINING PROTEIN"/>
    <property type="match status" value="1"/>
</dbReference>
<dbReference type="ExpressionAtlas" id="B7Z0W7">
    <property type="expression patterns" value="baseline and differential"/>
</dbReference>
<feature type="domain" description="Potassium channel" evidence="11">
    <location>
        <begin position="206"/>
        <end position="264"/>
    </location>
</feature>
<feature type="domain" description="Potassium channel" evidence="11">
    <location>
        <begin position="380"/>
        <end position="450"/>
    </location>
</feature>
<evidence type="ECO:0000313" key="12">
    <source>
        <dbReference type="EMBL" id="ACL82897.1"/>
    </source>
</evidence>
<feature type="region of interest" description="Disordered" evidence="9">
    <location>
        <begin position="280"/>
        <end position="316"/>
    </location>
</feature>
<dbReference type="RefSeq" id="NP_001138165.1">
    <property type="nucleotide sequence ID" value="NM_001144693.2"/>
</dbReference>
<feature type="compositionally biased region" description="Gly residues" evidence="9">
    <location>
        <begin position="280"/>
        <end position="302"/>
    </location>
</feature>
<dbReference type="Proteomes" id="UP000000803">
    <property type="component" value="Chromosome X"/>
</dbReference>
<evidence type="ECO:0000256" key="3">
    <source>
        <dbReference type="ARBA" id="ARBA00022692"/>
    </source>
</evidence>
<evidence type="ECO:0000256" key="8">
    <source>
        <dbReference type="RuleBase" id="RU003857"/>
    </source>
</evidence>
<evidence type="ECO:0000256" key="6">
    <source>
        <dbReference type="ARBA" id="ARBA00023136"/>
    </source>
</evidence>
<evidence type="ECO:0000259" key="11">
    <source>
        <dbReference type="Pfam" id="PF07885"/>
    </source>
</evidence>
<dbReference type="KEGG" id="dme:Dmel_CG42340"/>
<dbReference type="OMA" id="XQRPSAE"/>
<evidence type="ECO:0000256" key="9">
    <source>
        <dbReference type="SAM" id="MobiDB-lite"/>
    </source>
</evidence>
<feature type="transmembrane region" description="Helical" evidence="10">
    <location>
        <begin position="372"/>
        <end position="392"/>
    </location>
</feature>
<feature type="transmembrane region" description="Helical" evidence="10">
    <location>
        <begin position="209"/>
        <end position="227"/>
    </location>
</feature>
<dbReference type="SUPFAM" id="SSF81324">
    <property type="entry name" value="Voltage-gated potassium channels"/>
    <property type="match status" value="2"/>
</dbReference>
<reference evidence="12" key="12">
    <citation type="journal article" date="2015" name="Genome Res.">
        <title>The Release 6 reference sequence of the Drosophila melanogaster genome.</title>
        <authorList>
            <person name="Hoskins R.A."/>
            <person name="Carlson J.W."/>
            <person name="Wan K.H."/>
            <person name="Park S."/>
            <person name="Mendez I."/>
            <person name="Galle S.E."/>
            <person name="Booth B.W."/>
            <person name="Pfeiffer B.D."/>
            <person name="George R.A."/>
            <person name="Svirskas R."/>
            <person name="Krzywinski M."/>
            <person name="Schein J."/>
            <person name="Accardo M.C."/>
            <person name="Damia E."/>
            <person name="Messina G."/>
            <person name="Mendez-Lago M."/>
            <person name="de Pablos B."/>
            <person name="Demakova O.V."/>
            <person name="Andreyeva E.N."/>
            <person name="Boldyreva L.V."/>
            <person name="Marra M."/>
            <person name="Carvalho A.B."/>
            <person name="Dimitri P."/>
            <person name="Villasante A."/>
            <person name="Zhimulev I.F."/>
            <person name="Rubin G.M."/>
            <person name="Karpen G.H."/>
            <person name="Celniker S.E."/>
        </authorList>
    </citation>
    <scope>NUCLEOTIDE SEQUENCE</scope>
</reference>
<dbReference type="OrthoDB" id="297496at2759"/>
<feature type="transmembrane region" description="Helical" evidence="10">
    <location>
        <begin position="239"/>
        <end position="258"/>
    </location>
</feature>
<gene>
    <name evidence="12" type="primary">CG3367</name>
    <name evidence="12" type="synonym">CG12543</name>
    <name evidence="12" type="synonym">Dmel\CG42340</name>
    <name evidence="12 14" type="ORF">CG42340</name>
    <name evidence="12" type="ORF">Dmel_CG42340</name>
</gene>
<name>B7Z0W7_DROME</name>
<reference evidence="12 15" key="6">
    <citation type="journal article" date="2005" name="PLoS Comput. Biol.">
        <title>Combined evidence annotation of transposable elements in genome sequences.</title>
        <authorList>
            <person name="Quesneville H."/>
            <person name="Bergman C.M."/>
            <person name="Andrieu O."/>
            <person name="Autard D."/>
            <person name="Nouaud D."/>
            <person name="Ashburner M."/>
            <person name="Anxolabehere D."/>
        </authorList>
    </citation>
    <scope>NUCLEOTIDE SEQUENCE [LARGE SCALE GENOMIC DNA]</scope>
    <source>
        <strain evidence="15">Berkeley</strain>
    </source>
</reference>
<reference evidence="12 15" key="5">
    <citation type="journal article" date="2002" name="Genome Biol.">
        <title>Heterochromatic sequences in a Drosophila whole-genome shotgun assembly.</title>
        <authorList>
            <person name="Hoskins R.A."/>
            <person name="Smith C.D."/>
            <person name="Carlson J.W."/>
            <person name="Carvalho A.B."/>
            <person name="Halpern A."/>
            <person name="Kaminker J.S."/>
            <person name="Kennedy C."/>
            <person name="Mungall C.J."/>
            <person name="Sullivan B.A."/>
            <person name="Sutton G.G."/>
            <person name="Yasuhara J.C."/>
            <person name="Wakimoto B.T."/>
            <person name="Myers E.W."/>
            <person name="Celniker S.E."/>
            <person name="Rubin G.M."/>
            <person name="Karpen G.H."/>
        </authorList>
    </citation>
    <scope>NUCLEOTIDE SEQUENCE [LARGE SCALE GENOMIC DNA]</scope>
    <source>
        <strain evidence="15">Berkeley</strain>
    </source>
</reference>
<dbReference type="PRINTS" id="PR01333">
    <property type="entry name" value="2POREKCHANEL"/>
</dbReference>
<feature type="region of interest" description="Disordered" evidence="9">
    <location>
        <begin position="41"/>
        <end position="73"/>
    </location>
</feature>
<evidence type="ECO:0000256" key="1">
    <source>
        <dbReference type="ARBA" id="ARBA00004141"/>
    </source>
</evidence>
<keyword evidence="7 8" id="KW-0407">Ion channel</keyword>
<dbReference type="eggNOG" id="KOG1418">
    <property type="taxonomic scope" value="Eukaryota"/>
</dbReference>
<reference evidence="15" key="2">
    <citation type="journal article" date="2002" name="Genome Biol.">
        <title>Finishing a whole-genome shotgun: release 3 of the Drosophila melanogaster euchromatic genome sequence.</title>
        <authorList>
            <person name="Celniker S.E."/>
            <person name="Wheeler D.A."/>
            <person name="Kronmiller B."/>
            <person name="Carlson J.W."/>
            <person name="Halpern A."/>
            <person name="Patel S."/>
            <person name="Adams M."/>
            <person name="Champe M."/>
            <person name="Dugan S.P."/>
            <person name="Frise E."/>
            <person name="Hodgson A."/>
            <person name="George R.A."/>
            <person name="Hoskins R.A."/>
            <person name="Laverty T."/>
            <person name="Muzny D.M."/>
            <person name="Nelson C.R."/>
            <person name="Pacleb J.M."/>
            <person name="Park S."/>
            <person name="Pfeiffer B.D."/>
            <person name="Richards S."/>
            <person name="Sodergren E.J."/>
            <person name="Svirskas R."/>
            <person name="Tabor P.E."/>
            <person name="Wan K."/>
            <person name="Stapleton M."/>
            <person name="Sutton G.G."/>
            <person name="Venter C."/>
            <person name="Weinstock G."/>
            <person name="Scherer S.E."/>
            <person name="Myers E.W."/>
            <person name="Gibbs R.A."/>
            <person name="Rubin G.M."/>
        </authorList>
    </citation>
    <scope>NUCLEOTIDE SEQUENCE [LARGE SCALE GENOMIC DNA]</scope>
    <source>
        <strain evidence="15">Berkeley</strain>
    </source>
</reference>
<evidence type="ECO:0000256" key="2">
    <source>
        <dbReference type="ARBA" id="ARBA00022448"/>
    </source>
</evidence>
<dbReference type="EMBL" id="AE014298">
    <property type="protein sequence ID" value="AGB95120.1"/>
    <property type="molecule type" value="Genomic_DNA"/>
</dbReference>
<dbReference type="PANTHER" id="PTHR11003">
    <property type="entry name" value="POTASSIUM CHANNEL, SUBFAMILY K"/>
    <property type="match status" value="1"/>
</dbReference>
<keyword evidence="6 10" id="KW-0472">Membrane</keyword>
<protein>
    <submittedName>
        <fullName evidence="12">Uncharacterized protein, isoform C</fullName>
    </submittedName>
    <submittedName>
        <fullName evidence="13">Uncharacterized protein, isoform D</fullName>
    </submittedName>
</protein>
<reference evidence="12" key="7">
    <citation type="submission" date="2006-08" db="EMBL/GenBank/DDBJ databases">
        <authorList>
            <person name="Celniker S."/>
            <person name="Carlson J."/>
            <person name="Wan K."/>
            <person name="Frise E."/>
            <person name="Hoskins R."/>
            <person name="Park S."/>
            <person name="Svirskas R."/>
            <person name="Rubin G."/>
        </authorList>
    </citation>
    <scope>NUCLEOTIDE SEQUENCE</scope>
</reference>
<sequence>MNKKSPLPLAAFLGGDGSGGSGNCAASGSSNVAATAASAAANGSGGRVGGRQTSTGGSSSGGGGSKSEKQAAREAGGGGGSLCGCQKAPKSHCISATGVLLLVLLYTAMGSIVFVTLEGELEDGGALETAVAASKPYPRTELANAEIRSRTVDRLWSITEDLNILYKENWTRLAAQEVQLFQDTLLRAVRQSKVYPPGGIQLNAPTHKWTYASAFLYSLTLITTIGYGGISPRTQWGRVAALVYALFGIPIVLLYLSAMGEALSAGMRCLFRRQRVKGGPGGGPGGGASGGVGSGAGGSGGGRKTDKNKGQGHYGHQKLHQYGLPPSVYQQQQAQQAQQAQQQQAQQAQQAQQQQVQQGKKSSGNRRGSPSVPISICVCVLLCYVSSGAILFHKLQNWSVLESLYFCFTSLGTIGFGEMAPNGAVALYTASAYILVGMAVVAMCFSLIQTEIVLWLRRFSVQDHVMPKAEELALVTVAVTPKPS</sequence>
<keyword evidence="2 8" id="KW-0813">Transport</keyword>
<dbReference type="InterPro" id="IPR013099">
    <property type="entry name" value="K_chnl_dom"/>
</dbReference>
<evidence type="ECO:0000313" key="13">
    <source>
        <dbReference type="EMBL" id="AGB95120.1"/>
    </source>
</evidence>
<dbReference type="AlphaFoldDB" id="B7Z0W7"/>
<dbReference type="HOGENOM" id="CLU_022504_8_1_1"/>
<feature type="transmembrane region" description="Helical" evidence="10">
    <location>
        <begin position="404"/>
        <end position="420"/>
    </location>
</feature>
<reference evidence="12 15" key="8">
    <citation type="journal article" date="2007" name="Science">
        <title>The Release 5.1 annotation of Drosophila melanogaster heterochromatin.</title>
        <authorList>
            <person name="Smith C.D."/>
            <person name="Shu S."/>
            <person name="Mungall C.J."/>
            <person name="Karpen G.H."/>
        </authorList>
    </citation>
    <scope>NUCLEOTIDE SEQUENCE [LARGE SCALE GENOMIC DNA]</scope>
    <source>
        <strain evidence="15">Berkeley</strain>
    </source>
</reference>
<dbReference type="GO" id="GO:0016020">
    <property type="term" value="C:membrane"/>
    <property type="evidence" value="ECO:0007669"/>
    <property type="project" value="UniProtKB-SubCell"/>
</dbReference>
<feature type="transmembrane region" description="Helical" evidence="10">
    <location>
        <begin position="96"/>
        <end position="117"/>
    </location>
</feature>
<dbReference type="BioGRID-ORCS" id="7354472">
    <property type="hits" value="0 hits in 1 CRISPR screen"/>
</dbReference>
<reference evidence="12" key="11">
    <citation type="journal article" date="2015" name="G3 (Bethesda)">
        <title>Gene Model Annotations for Drosophila melanogaster: The Rule-Benders.</title>
        <authorList>
            <consortium name="FlyBase Consortium"/>
            <person name="Crosby M.A."/>
            <person name="Gramates L.S."/>
            <person name="Dos Santos G."/>
            <person name="Matthews B.B."/>
            <person name="St Pierre S.E."/>
            <person name="Zhou P."/>
            <person name="Schroeder A.J."/>
            <person name="Falls K."/>
            <person name="Emmert D.B."/>
            <person name="Russo S.M."/>
            <person name="Gelbart W.M."/>
            <person name="null"/>
        </authorList>
    </citation>
    <scope>NUCLEOTIDE SEQUENCE</scope>
</reference>
<reference evidence="12 15" key="1">
    <citation type="journal article" date="2000" name="Science">
        <title>The genome sequence of Drosophila melanogaster.</title>
        <authorList>
            <person name="Adams M.D."/>
            <person name="Celniker S.E."/>
            <person name="Holt R.A."/>
            <person name="Evans C.A."/>
            <person name="Gocayne J.D."/>
            <person name="Amanatides P.G."/>
            <person name="Scherer S.E."/>
            <person name="Li P.W."/>
            <person name="Hoskins R.A."/>
            <person name="Galle R.F."/>
            <person name="George R.A."/>
            <person name="Lewis S.E."/>
            <person name="Richards S."/>
            <person name="Ashburner M."/>
            <person name="Henderson S.N."/>
            <person name="Sutton G.G."/>
            <person name="Wortman J.R."/>
            <person name="Yandell M.D."/>
            <person name="Zhang Q."/>
            <person name="Chen L.X."/>
            <person name="Brandon R.C."/>
            <person name="Rogers Y.H."/>
            <person name="Blazej R.G."/>
            <person name="Champe M."/>
            <person name="Pfeiffer B.D."/>
            <person name="Wan K.H."/>
            <person name="Doyle C."/>
            <person name="Baxter E.G."/>
            <person name="Helt G."/>
            <person name="Nelson C.R."/>
            <person name="Gabor G.L."/>
            <person name="Abril J.F."/>
            <person name="Agbayani A."/>
            <person name="An H.J."/>
            <person name="Andrews-Pfannkoch C."/>
            <person name="Baldwin D."/>
            <person name="Ballew R.M."/>
            <person name="Basu A."/>
            <person name="Baxendale J."/>
            <person name="Bayraktaroglu L."/>
            <person name="Beasley E.M."/>
            <person name="Beeson K.Y."/>
            <person name="Benos P.V."/>
            <person name="Berman B.P."/>
            <person name="Bhandari D."/>
            <person name="Bolshakov S."/>
            <person name="Borkova D."/>
            <person name="Botchan M.R."/>
            <person name="Bouck J."/>
            <person name="Brokstein P."/>
            <person name="Brottier P."/>
            <person name="Burtis K.C."/>
            <person name="Busam D.A."/>
            <person name="Butler H."/>
            <person name="Cadieu E."/>
            <person name="Center A."/>
            <person name="Chandra I."/>
            <person name="Cherry J.M."/>
            <person name="Cawley S."/>
            <person name="Dahlke C."/>
            <person name="Davenport L.B."/>
            <person name="Davies P."/>
            <person name="de Pablos B."/>
            <person name="Delcher A."/>
            <person name="Deng Z."/>
            <person name="Mays A.D."/>
            <person name="Dew I."/>
            <person name="Dietz S.M."/>
            <person name="Dodson K."/>
            <person name="Doup L.E."/>
            <person name="Downes M."/>
            <person name="Dugan-Rocha S."/>
            <person name="Dunkov B.C."/>
            <person name="Dunn P."/>
            <person name="Durbin K.J."/>
            <person name="Evangelista C.C."/>
            <person name="Ferraz C."/>
            <person name="Ferriera S."/>
            <person name="Fleischmann W."/>
            <person name="Fosler C."/>
            <person name="Gabrielian A.E."/>
            <person name="Garg N.S."/>
            <person name="Gelbart W.M."/>
            <person name="Glasser K."/>
            <person name="Glodek A."/>
            <person name="Gong F."/>
            <person name="Gorrell J.H."/>
            <person name="Gu Z."/>
            <person name="Guan P."/>
            <person name="Harris M."/>
            <person name="Harris N.L."/>
            <person name="Harvey D."/>
            <person name="Heiman T.J."/>
            <person name="Hernandez J.R."/>
            <person name="Houck J."/>
            <person name="Hostin D."/>
            <person name="Houston K.A."/>
            <person name="Howland T.J."/>
            <person name="Wei M.H."/>
            <person name="Ibegwam C."/>
            <person name="Jalali M."/>
            <person name="Kalush F."/>
            <person name="Karpen G.H."/>
            <person name="Ke Z."/>
            <person name="Kennison J.A."/>
            <person name="Ketchum K.A."/>
            <person name="Kimmel B.E."/>
            <person name="Kodira C.D."/>
            <person name="Kraft C."/>
            <person name="Kravitz S."/>
            <person name="Kulp D."/>
            <person name="Lai Z."/>
            <person name="Lasko P."/>
            <person name="Lei Y."/>
            <person name="Levitsky A.A."/>
            <person name="Li J."/>
            <person name="Li Z."/>
            <person name="Liang Y."/>
            <person name="Lin X."/>
            <person name="Liu X."/>
            <person name="Mattei B."/>
            <person name="McIntosh T.C."/>
            <person name="McLeod M.P."/>
            <person name="McPherson D."/>
            <person name="Merkulov G."/>
            <person name="Milshina N.V."/>
            <person name="Mobarry C."/>
            <person name="Morris J."/>
            <person name="Moshrefi A."/>
            <person name="Mount S.M."/>
            <person name="Moy M."/>
            <person name="Murphy B."/>
            <person name="Murphy L."/>
            <person name="Muzny D.M."/>
            <person name="Nelson D.L."/>
            <person name="Nelson D.R."/>
            <person name="Nelson K.A."/>
            <person name="Nixon K."/>
            <person name="Nusskern D.R."/>
            <person name="Pacleb J.M."/>
            <person name="Palazzolo M."/>
            <person name="Pittman G.S."/>
            <person name="Pan S."/>
            <person name="Pollard J."/>
            <person name="Puri V."/>
            <person name="Reese M.G."/>
            <person name="Reinert K."/>
            <person name="Remington K."/>
            <person name="Saunders R.D."/>
            <person name="Scheeler F."/>
            <person name="Shen H."/>
            <person name="Shue B.C."/>
            <person name="Siden-Kiamos I."/>
            <person name="Simpson M."/>
            <person name="Skupski M.P."/>
            <person name="Smith T."/>
            <person name="Spier E."/>
            <person name="Spradling A.C."/>
            <person name="Stapleton M."/>
            <person name="Strong R."/>
            <person name="Sun E."/>
            <person name="Svirskas R."/>
            <person name="Tector C."/>
            <person name="Turner R."/>
            <person name="Venter E."/>
            <person name="Wang A.H."/>
            <person name="Wang X."/>
            <person name="Wang Z.Y."/>
            <person name="Wassarman D.A."/>
            <person name="Weinstock G.M."/>
            <person name="Weissenbach J."/>
            <person name="Williams S.M."/>
            <person name="WoodageT"/>
            <person name="Worley K.C."/>
            <person name="Wu D."/>
            <person name="Yang S."/>
            <person name="Yao Q.A."/>
            <person name="Ye J."/>
            <person name="Yeh R.F."/>
            <person name="Zaveri J.S."/>
            <person name="Zhan M."/>
            <person name="Zhang G."/>
            <person name="Zhao Q."/>
            <person name="Zheng L."/>
            <person name="Zheng X.H."/>
            <person name="Zhong F.N."/>
            <person name="Zhong W."/>
            <person name="Zhou X."/>
            <person name="Zhu S."/>
            <person name="Zhu X."/>
            <person name="Smith H.O."/>
            <person name="Gibbs R.A."/>
            <person name="Myers E.W."/>
            <person name="Rubin G.M."/>
            <person name="Venter J.C."/>
        </authorList>
    </citation>
    <scope>NUCLEOTIDE SEQUENCE [LARGE SCALE GENOMIC DNA]</scope>
    <source>
        <strain evidence="15">Berkeley</strain>
    </source>
</reference>
<dbReference type="InterPro" id="IPR003280">
    <property type="entry name" value="2pore_dom_K_chnl"/>
</dbReference>
<reference evidence="12" key="10">
    <citation type="journal article" date="2015" name="G3 (Bethesda)">
        <title>Gene Model Annotations for Drosophila melanogaster: Impact of High-Throughput Data.</title>
        <authorList>
            <consortium name="FlyBase Consortium"/>
            <person name="Matthews B.B."/>
            <person name="Dos Santos G."/>
            <person name="Crosby M.A."/>
            <person name="Emmert D.B."/>
            <person name="St Pierre S.E."/>
            <person name="Gramates L.S."/>
            <person name="Zhou P."/>
            <person name="Schroeder A.J."/>
            <person name="Falls K."/>
            <person name="Strelets V."/>
            <person name="Russo S.M."/>
            <person name="Gelbart W.M."/>
            <person name="null"/>
        </authorList>
    </citation>
    <scope>NUCLEOTIDE SEQUENCE</scope>
</reference>